<dbReference type="Proteomes" id="UP000325902">
    <property type="component" value="Unassembled WGS sequence"/>
</dbReference>
<sequence>MDEFTFEELFFDGIPDAQYGEFANLCQDTGNHPNITTDNSAWANTDEVIQSRTQDMSLLSEDEKRTLQSIPSLCQKVEDLCTDNKDSIAEMNTMRRFLERLESWVREIHDLLQNIDDRLAQGAGKKSLDSKDDGCTNGRSTDEA</sequence>
<proteinExistence type="predicted"/>
<feature type="region of interest" description="Disordered" evidence="1">
    <location>
        <begin position="122"/>
        <end position="144"/>
    </location>
</feature>
<name>A0A5N5CVF0_9PEZI</name>
<feature type="compositionally biased region" description="Basic and acidic residues" evidence="1">
    <location>
        <begin position="126"/>
        <end position="144"/>
    </location>
</feature>
<keyword evidence="3" id="KW-1185">Reference proteome</keyword>
<dbReference type="EMBL" id="VCHE01000206">
    <property type="protein sequence ID" value="KAB2569282.1"/>
    <property type="molecule type" value="Genomic_DNA"/>
</dbReference>
<dbReference type="AlphaFoldDB" id="A0A5N5CVF0"/>
<evidence type="ECO:0000313" key="2">
    <source>
        <dbReference type="EMBL" id="KAB2569282.1"/>
    </source>
</evidence>
<organism evidence="2 3">
    <name type="scientific">Lasiodiplodia theobromae</name>
    <dbReference type="NCBI Taxonomy" id="45133"/>
    <lineage>
        <taxon>Eukaryota</taxon>
        <taxon>Fungi</taxon>
        <taxon>Dikarya</taxon>
        <taxon>Ascomycota</taxon>
        <taxon>Pezizomycotina</taxon>
        <taxon>Dothideomycetes</taxon>
        <taxon>Dothideomycetes incertae sedis</taxon>
        <taxon>Botryosphaeriales</taxon>
        <taxon>Botryosphaeriaceae</taxon>
        <taxon>Lasiodiplodia</taxon>
    </lineage>
</organism>
<comment type="caution">
    <text evidence="2">The sequence shown here is derived from an EMBL/GenBank/DDBJ whole genome shotgun (WGS) entry which is preliminary data.</text>
</comment>
<evidence type="ECO:0000313" key="3">
    <source>
        <dbReference type="Proteomes" id="UP000325902"/>
    </source>
</evidence>
<accession>A0A5N5CVF0</accession>
<evidence type="ECO:0000256" key="1">
    <source>
        <dbReference type="SAM" id="MobiDB-lite"/>
    </source>
</evidence>
<gene>
    <name evidence="2" type="ORF">DBV05_g12043</name>
</gene>
<reference evidence="2 3" key="1">
    <citation type="journal article" date="2019" name="Sci. Rep.">
        <title>A multi-omics analysis of the grapevine pathogen Lasiodiplodia theobromae reveals that temperature affects the expression of virulence- and pathogenicity-related genes.</title>
        <authorList>
            <person name="Felix C."/>
            <person name="Meneses R."/>
            <person name="Goncalves M.F.M."/>
            <person name="Tilleman L."/>
            <person name="Duarte A.S."/>
            <person name="Jorrin-Novo J.V."/>
            <person name="Van de Peer Y."/>
            <person name="Deforce D."/>
            <person name="Van Nieuwerburgh F."/>
            <person name="Esteves A.C."/>
            <person name="Alves A."/>
        </authorList>
    </citation>
    <scope>NUCLEOTIDE SEQUENCE [LARGE SCALE GENOMIC DNA]</scope>
    <source>
        <strain evidence="2 3">LA-SOL3</strain>
    </source>
</reference>
<protein>
    <submittedName>
        <fullName evidence="2">Uncharacterized protein</fullName>
    </submittedName>
</protein>